<evidence type="ECO:0000256" key="3">
    <source>
        <dbReference type="ARBA" id="ARBA00022840"/>
    </source>
</evidence>
<keyword evidence="2" id="KW-0547">Nucleotide-binding</keyword>
<dbReference type="EMBL" id="AP017368">
    <property type="protein sequence ID" value="BAV91624.1"/>
    <property type="molecule type" value="Genomic_DNA"/>
</dbReference>
<evidence type="ECO:0000256" key="2">
    <source>
        <dbReference type="ARBA" id="ARBA00022741"/>
    </source>
</evidence>
<dbReference type="Pfam" id="PF00005">
    <property type="entry name" value="ABC_tran"/>
    <property type="match status" value="1"/>
</dbReference>
<dbReference type="Proteomes" id="UP000242645">
    <property type="component" value="Chromosome"/>
</dbReference>
<dbReference type="SUPFAM" id="SSF52540">
    <property type="entry name" value="P-loop containing nucleoside triphosphate hydrolases"/>
    <property type="match status" value="1"/>
</dbReference>
<keyword evidence="6" id="KW-1185">Reference proteome</keyword>
<evidence type="ECO:0000313" key="6">
    <source>
        <dbReference type="Proteomes" id="UP000242645"/>
    </source>
</evidence>
<dbReference type="PANTHER" id="PTHR43023">
    <property type="entry name" value="PROTEIN TRIGALACTOSYLDIACYLGLYCEROL 3, CHLOROPLASTIC"/>
    <property type="match status" value="1"/>
</dbReference>
<dbReference type="GO" id="GO:0005524">
    <property type="term" value="F:ATP binding"/>
    <property type="evidence" value="ECO:0007669"/>
    <property type="project" value="UniProtKB-KW"/>
</dbReference>
<protein>
    <submittedName>
        <fullName evidence="5">ABC transporter ATP-binding protein</fullName>
    </submittedName>
</protein>
<sequence length="254" mass="28037">MLQQECEVRICTRDLQVGFGGRVLMRHVSFDVRAGEIFCIMGVSGSGKSSLLRVLMGLKAPQAGRIFYGDTDFWGGDQEARRNVMRRVGVLFQNGALWSSMTLAENVGLLLQQYTELEEQEIREQALLKLALTGLAGFEDYYPSEISGGMRKRAGLARALALDPQILFLDEPSAGLDPVSGRMLDDLILELRETLNTSCVIVSHELQSIFAIADNSVYLDVQSRSVTAAGRPADLARDPKTEVNARHFLTRGKV</sequence>
<evidence type="ECO:0000259" key="4">
    <source>
        <dbReference type="PROSITE" id="PS50893"/>
    </source>
</evidence>
<keyword evidence="3 5" id="KW-0067">ATP-binding</keyword>
<dbReference type="InterPro" id="IPR003593">
    <property type="entry name" value="AAA+_ATPase"/>
</dbReference>
<dbReference type="InterPro" id="IPR017871">
    <property type="entry name" value="ABC_transporter-like_CS"/>
</dbReference>
<evidence type="ECO:0000313" key="5">
    <source>
        <dbReference type="EMBL" id="BAV91624.1"/>
    </source>
</evidence>
<organism evidence="5 6">
    <name type="scientific">Candidatus Desulfovibrio trichonymphae</name>
    <dbReference type="NCBI Taxonomy" id="1725232"/>
    <lineage>
        <taxon>Bacteria</taxon>
        <taxon>Pseudomonadati</taxon>
        <taxon>Thermodesulfobacteriota</taxon>
        <taxon>Desulfovibrionia</taxon>
        <taxon>Desulfovibrionales</taxon>
        <taxon>Desulfovibrionaceae</taxon>
        <taxon>Desulfovibrio</taxon>
    </lineage>
</organism>
<name>A0A1J1E2G3_9BACT</name>
<gene>
    <name evidence="5" type="ORF">RSDT_0112</name>
</gene>
<reference evidence="5 6" key="1">
    <citation type="journal article" date="2017" name="ISME J.">
        <title>Genome of 'Ca. Desulfovibrio trichonymphae', an H2-oxidizing bacterium in a tripartite symbiotic system within a protist cell in the termite gut.</title>
        <authorList>
            <person name="Kuwahara H."/>
            <person name="Yuki M."/>
            <person name="Izawa K."/>
            <person name="Ohkuma M."/>
            <person name="Hongoh Y."/>
        </authorList>
    </citation>
    <scope>NUCLEOTIDE SEQUENCE [LARGE SCALE GENOMIC DNA]</scope>
    <source>
        <strain evidence="5 6">Rs-N31</strain>
    </source>
</reference>
<dbReference type="SMART" id="SM00382">
    <property type="entry name" value="AAA"/>
    <property type="match status" value="1"/>
</dbReference>
<keyword evidence="1" id="KW-0813">Transport</keyword>
<dbReference type="Gene3D" id="3.40.50.300">
    <property type="entry name" value="P-loop containing nucleotide triphosphate hydrolases"/>
    <property type="match status" value="1"/>
</dbReference>
<dbReference type="PANTHER" id="PTHR43023:SF3">
    <property type="entry name" value="PROTEIN TRIGALACTOSYLDIACYLGLYCEROL 3, CHLOROPLASTIC"/>
    <property type="match status" value="1"/>
</dbReference>
<dbReference type="PROSITE" id="PS00211">
    <property type="entry name" value="ABC_TRANSPORTER_1"/>
    <property type="match status" value="1"/>
</dbReference>
<proteinExistence type="predicted"/>
<dbReference type="RefSeq" id="WP_096399171.1">
    <property type="nucleotide sequence ID" value="NZ_AP017368.1"/>
</dbReference>
<accession>A0A1J1E2G3</accession>
<feature type="domain" description="ABC transporter" evidence="4">
    <location>
        <begin position="10"/>
        <end position="248"/>
    </location>
</feature>
<evidence type="ECO:0000256" key="1">
    <source>
        <dbReference type="ARBA" id="ARBA00022448"/>
    </source>
</evidence>
<dbReference type="KEGG" id="dtr:RSDT_0112"/>
<dbReference type="InterPro" id="IPR003439">
    <property type="entry name" value="ABC_transporter-like_ATP-bd"/>
</dbReference>
<dbReference type="GO" id="GO:0016887">
    <property type="term" value="F:ATP hydrolysis activity"/>
    <property type="evidence" value="ECO:0007669"/>
    <property type="project" value="InterPro"/>
</dbReference>
<dbReference type="InterPro" id="IPR027417">
    <property type="entry name" value="P-loop_NTPase"/>
</dbReference>
<dbReference type="AlphaFoldDB" id="A0A1J1E2G3"/>
<dbReference type="PROSITE" id="PS50893">
    <property type="entry name" value="ABC_TRANSPORTER_2"/>
    <property type="match status" value="1"/>
</dbReference>
<dbReference type="OrthoDB" id="9809450at2"/>